<dbReference type="RefSeq" id="WP_197003137.1">
    <property type="nucleotide sequence ID" value="NZ_BONS01000001.1"/>
</dbReference>
<sequence>MAAAPGGRDADRVRQLADDPAGRWSVVVVGRLEETGGASPSTPPGSWTPGC</sequence>
<dbReference type="EMBL" id="JADOUF010000001">
    <property type="protein sequence ID" value="MBG6136110.1"/>
    <property type="molecule type" value="Genomic_DNA"/>
</dbReference>
<gene>
    <name evidence="2" type="ORF">IW245_002304</name>
</gene>
<comment type="caution">
    <text evidence="2">The sequence shown here is derived from an EMBL/GenBank/DDBJ whole genome shotgun (WGS) entry which is preliminary data.</text>
</comment>
<evidence type="ECO:0000313" key="2">
    <source>
        <dbReference type="EMBL" id="MBG6136110.1"/>
    </source>
</evidence>
<evidence type="ECO:0000313" key="3">
    <source>
        <dbReference type="Proteomes" id="UP000622552"/>
    </source>
</evidence>
<feature type="compositionally biased region" description="Basic and acidic residues" evidence="1">
    <location>
        <begin position="8"/>
        <end position="21"/>
    </location>
</feature>
<accession>A0A8J7KFF2</accession>
<protein>
    <submittedName>
        <fullName evidence="2">Uncharacterized protein</fullName>
    </submittedName>
</protein>
<keyword evidence="3" id="KW-1185">Reference proteome</keyword>
<feature type="region of interest" description="Disordered" evidence="1">
    <location>
        <begin position="1"/>
        <end position="22"/>
    </location>
</feature>
<dbReference type="AlphaFoldDB" id="A0A8J7KFF2"/>
<organism evidence="2 3">
    <name type="scientific">Longispora fulva</name>
    <dbReference type="NCBI Taxonomy" id="619741"/>
    <lineage>
        <taxon>Bacteria</taxon>
        <taxon>Bacillati</taxon>
        <taxon>Actinomycetota</taxon>
        <taxon>Actinomycetes</taxon>
        <taxon>Micromonosporales</taxon>
        <taxon>Micromonosporaceae</taxon>
        <taxon>Longispora</taxon>
    </lineage>
</organism>
<name>A0A8J7KFF2_9ACTN</name>
<reference evidence="2" key="1">
    <citation type="submission" date="2020-11" db="EMBL/GenBank/DDBJ databases">
        <title>Sequencing the genomes of 1000 actinobacteria strains.</title>
        <authorList>
            <person name="Klenk H.-P."/>
        </authorList>
    </citation>
    <scope>NUCLEOTIDE SEQUENCE</scope>
    <source>
        <strain evidence="2">DSM 45356</strain>
    </source>
</reference>
<evidence type="ECO:0000256" key="1">
    <source>
        <dbReference type="SAM" id="MobiDB-lite"/>
    </source>
</evidence>
<proteinExistence type="predicted"/>
<dbReference type="Proteomes" id="UP000622552">
    <property type="component" value="Unassembled WGS sequence"/>
</dbReference>